<protein>
    <submittedName>
        <fullName evidence="9">MFS transporter</fullName>
    </submittedName>
</protein>
<feature type="compositionally biased region" description="Basic and acidic residues" evidence="6">
    <location>
        <begin position="8"/>
        <end position="32"/>
    </location>
</feature>
<keyword evidence="4 7" id="KW-1133">Transmembrane helix</keyword>
<dbReference type="Pfam" id="PF07690">
    <property type="entry name" value="MFS_1"/>
    <property type="match status" value="2"/>
</dbReference>
<evidence type="ECO:0000313" key="9">
    <source>
        <dbReference type="EMBL" id="KAB8289022.1"/>
    </source>
</evidence>
<evidence type="ECO:0000256" key="5">
    <source>
        <dbReference type="ARBA" id="ARBA00023136"/>
    </source>
</evidence>
<keyword evidence="10" id="KW-1185">Reference proteome</keyword>
<dbReference type="GO" id="GO:0005886">
    <property type="term" value="C:plasma membrane"/>
    <property type="evidence" value="ECO:0007669"/>
    <property type="project" value="UniProtKB-SubCell"/>
</dbReference>
<sequence>MESSMAHFDTEHTGDPRQMRQTPHDTRNPHDTDAERIPLSLIGSIVAVGSLAFVGILTETVMTVLFPQLMVEFGVNTATVQWITTIYLLVVAATMPLSSFLNRRFTFKALFVAAVVLAVTGSLLMIVGHTFPLILIARVIQGVGSGVATPLMMNIILQQAPRSKVGQLMGVGSLVITVAPAIGPTVGGAISSVLPWRAIFVIVIPIVLLLSLPVGLKCIRQTRPTEDAQLNPLQFVAIVLALCGLIFALNQSGVAISAAVSGGSGAMRSAMLAAVSLIIGVGSLLFFGWSSKRSFSPLIRLGWLRDPVVLLHLLPYLLMPINGIGFGYVITNVAQMSLGTSAFVAGALVLPGALIGAFFAPVGGMLYDRFGAPRPVLAAIGTATLGPVLLLVCSMHLTPGLLAGFYFIFGLCYALGYSNIMTSALSGIDREFTPDGNAVFQTSLQFGGAVGTALFSTILGVAQAGSGEEGSAAFRHATAVGGATVFATMIVICLVSIASLAVAFRTRAARAAVDVADATIAR</sequence>
<accession>A0A6L4X2U8</accession>
<dbReference type="Gene3D" id="1.20.1720.10">
    <property type="entry name" value="Multidrug resistance protein D"/>
    <property type="match status" value="1"/>
</dbReference>
<feature type="region of interest" description="Disordered" evidence="6">
    <location>
        <begin position="1"/>
        <end position="32"/>
    </location>
</feature>
<keyword evidence="3 7" id="KW-0812">Transmembrane</keyword>
<evidence type="ECO:0000256" key="4">
    <source>
        <dbReference type="ARBA" id="ARBA00022989"/>
    </source>
</evidence>
<feature type="transmembrane region" description="Helical" evidence="7">
    <location>
        <begin position="376"/>
        <end position="397"/>
    </location>
</feature>
<organism evidence="9 10">
    <name type="scientific">Bifidobacterium ramosum</name>
    <dbReference type="NCBI Taxonomy" id="1798158"/>
    <lineage>
        <taxon>Bacteria</taxon>
        <taxon>Bacillati</taxon>
        <taxon>Actinomycetota</taxon>
        <taxon>Actinomycetes</taxon>
        <taxon>Bifidobacteriales</taxon>
        <taxon>Bifidobacteriaceae</taxon>
        <taxon>Bifidobacterium</taxon>
    </lineage>
</organism>
<dbReference type="SUPFAM" id="SSF103473">
    <property type="entry name" value="MFS general substrate transporter"/>
    <property type="match status" value="1"/>
</dbReference>
<feature type="transmembrane region" description="Helical" evidence="7">
    <location>
        <begin position="342"/>
        <end position="364"/>
    </location>
</feature>
<evidence type="ECO:0000256" key="7">
    <source>
        <dbReference type="SAM" id="Phobius"/>
    </source>
</evidence>
<dbReference type="Proteomes" id="UP000482084">
    <property type="component" value="Unassembled WGS sequence"/>
</dbReference>
<dbReference type="Gene3D" id="1.20.1250.20">
    <property type="entry name" value="MFS general substrate transporter like domains"/>
    <property type="match status" value="1"/>
</dbReference>
<proteinExistence type="predicted"/>
<dbReference type="PANTHER" id="PTHR42718:SF9">
    <property type="entry name" value="MAJOR FACILITATOR SUPERFAMILY MULTIDRUG TRANSPORTER MFSC"/>
    <property type="match status" value="1"/>
</dbReference>
<evidence type="ECO:0000256" key="3">
    <source>
        <dbReference type="ARBA" id="ARBA00022692"/>
    </source>
</evidence>
<dbReference type="GO" id="GO:0022857">
    <property type="term" value="F:transmembrane transporter activity"/>
    <property type="evidence" value="ECO:0007669"/>
    <property type="project" value="InterPro"/>
</dbReference>
<feature type="transmembrane region" description="Helical" evidence="7">
    <location>
        <begin position="403"/>
        <end position="425"/>
    </location>
</feature>
<feature type="transmembrane region" description="Helical" evidence="7">
    <location>
        <begin position="485"/>
        <end position="504"/>
    </location>
</feature>
<feature type="transmembrane region" description="Helical" evidence="7">
    <location>
        <begin position="228"/>
        <end position="249"/>
    </location>
</feature>
<feature type="transmembrane region" description="Helical" evidence="7">
    <location>
        <begin position="168"/>
        <end position="190"/>
    </location>
</feature>
<feature type="transmembrane region" description="Helical" evidence="7">
    <location>
        <begin position="196"/>
        <end position="216"/>
    </location>
</feature>
<dbReference type="PRINTS" id="PR01036">
    <property type="entry name" value="TCRTETB"/>
</dbReference>
<dbReference type="InterPro" id="IPR020846">
    <property type="entry name" value="MFS_dom"/>
</dbReference>
<reference evidence="9 10" key="1">
    <citation type="submission" date="2019-10" db="EMBL/GenBank/DDBJ databases">
        <title>Characterization of the phylogenetic diversity of two novel species belonging to the genus Bifidobacterium: Bifidobacterium cebidarum sp. nov. and Bifidobacterium leontopitheci sp. nov.</title>
        <authorList>
            <person name="Lugli G.A."/>
            <person name="Duranti S."/>
            <person name="Milani C."/>
            <person name="Turroni F."/>
            <person name="Ventura M."/>
        </authorList>
    </citation>
    <scope>NUCLEOTIDE SEQUENCE [LARGE SCALE GENOMIC DNA]</scope>
    <source>
        <strain evidence="9 10">DSM 100688</strain>
    </source>
</reference>
<feature type="domain" description="Major facilitator superfamily (MFS) profile" evidence="8">
    <location>
        <begin position="44"/>
        <end position="510"/>
    </location>
</feature>
<dbReference type="InterPro" id="IPR011701">
    <property type="entry name" value="MFS"/>
</dbReference>
<keyword evidence="5 7" id="KW-0472">Membrane</keyword>
<evidence type="ECO:0000313" key="10">
    <source>
        <dbReference type="Proteomes" id="UP000482084"/>
    </source>
</evidence>
<feature type="transmembrane region" description="Helical" evidence="7">
    <location>
        <begin position="37"/>
        <end position="58"/>
    </location>
</feature>
<evidence type="ECO:0000259" key="8">
    <source>
        <dbReference type="PROSITE" id="PS50850"/>
    </source>
</evidence>
<feature type="transmembrane region" description="Helical" evidence="7">
    <location>
        <begin position="446"/>
        <end position="465"/>
    </location>
</feature>
<comment type="subcellular location">
    <subcellularLocation>
        <location evidence="1">Cell membrane</location>
        <topology evidence="1">Multi-pass membrane protein</topology>
    </subcellularLocation>
</comment>
<evidence type="ECO:0000256" key="2">
    <source>
        <dbReference type="ARBA" id="ARBA00022448"/>
    </source>
</evidence>
<gene>
    <name evidence="9" type="ORF">DSM100688_0100</name>
</gene>
<comment type="caution">
    <text evidence="9">The sequence shown here is derived from an EMBL/GenBank/DDBJ whole genome shotgun (WGS) entry which is preliminary data.</text>
</comment>
<feature type="transmembrane region" description="Helical" evidence="7">
    <location>
        <begin position="269"/>
        <end position="289"/>
    </location>
</feature>
<keyword evidence="2" id="KW-0813">Transport</keyword>
<dbReference type="PROSITE" id="PS50850">
    <property type="entry name" value="MFS"/>
    <property type="match status" value="1"/>
</dbReference>
<dbReference type="EMBL" id="WBSM01000001">
    <property type="protein sequence ID" value="KAB8289022.1"/>
    <property type="molecule type" value="Genomic_DNA"/>
</dbReference>
<feature type="transmembrane region" description="Helical" evidence="7">
    <location>
        <begin position="109"/>
        <end position="127"/>
    </location>
</feature>
<dbReference type="AlphaFoldDB" id="A0A6L4X2U8"/>
<evidence type="ECO:0000256" key="6">
    <source>
        <dbReference type="SAM" id="MobiDB-lite"/>
    </source>
</evidence>
<dbReference type="PANTHER" id="PTHR42718">
    <property type="entry name" value="MAJOR FACILITATOR SUPERFAMILY MULTIDRUG TRANSPORTER MFSC"/>
    <property type="match status" value="1"/>
</dbReference>
<name>A0A6L4X2U8_9BIFI</name>
<dbReference type="InterPro" id="IPR036259">
    <property type="entry name" value="MFS_trans_sf"/>
</dbReference>
<feature type="transmembrane region" description="Helical" evidence="7">
    <location>
        <begin position="309"/>
        <end position="330"/>
    </location>
</feature>
<feature type="transmembrane region" description="Helical" evidence="7">
    <location>
        <begin position="133"/>
        <end position="156"/>
    </location>
</feature>
<evidence type="ECO:0000256" key="1">
    <source>
        <dbReference type="ARBA" id="ARBA00004651"/>
    </source>
</evidence>
<feature type="transmembrane region" description="Helical" evidence="7">
    <location>
        <begin position="78"/>
        <end position="97"/>
    </location>
</feature>